<protein>
    <submittedName>
        <fullName evidence="3">Uncharacterized protein</fullName>
    </submittedName>
</protein>
<sequence>MHVTCIGRVWRGKEVEPERGNFIMFNFNRLHTFLDCKLESSFIDLSVQCFDFCGCNDGNCSGLVSSSMAHPVDDCQTVKVIEQCQISPPPGSVPPTSRLLSFLDLPWVYCDPVQIIYFYEFLHSSNHFLQNVLPILKHSLSLTLQHFFPFAGNLVIPPKPNFPHILYTNENSISFTIAESTSEFTSLIADTARDVRDSHPFVPILPTPTTIKFGAWLFPCMAIQLTIFPNSGFSICTTFNHVVADARSFYHFMKFWCNVCREKCDFPSFSQPLPFLNRDIMEDPKGLKLTMLEELWNFPMETLMKEPPNVVDNIDKVRHSFVLSLDHVDKLKKWVSIACKSKGLDVEPLHISTFVVISSLMWVCWVQSQEANDSSILNDEVYKLGFMADCHNLLEYFVPLTYFGNCLASCIASLKKSTLIEENGIVEAVIAVGRKVSEFELDAMKVVQSIMSNFKELSESGNRGVTIAGSPKIGAYETDFGWGKPKKIEVLHIEDSGSISLSDGRDEEGGVEVGLVLGRDQMRKFSTILEKYLRKIEMDSQNMSYNAGQAKGQAEEKANTMMDKASNAAQSAQASMQEVGQQMQAKAQGAAEAVKNATGMNK</sequence>
<dbReference type="EMBL" id="JAYMYS010000009">
    <property type="protein sequence ID" value="KAK7381162.1"/>
    <property type="molecule type" value="Genomic_DNA"/>
</dbReference>
<dbReference type="InterPro" id="IPR051504">
    <property type="entry name" value="Plant_metabolite_acyltrans"/>
</dbReference>
<reference evidence="3 4" key="1">
    <citation type="submission" date="2024-01" db="EMBL/GenBank/DDBJ databases">
        <title>The genomes of 5 underutilized Papilionoideae crops provide insights into root nodulation and disease resistanc.</title>
        <authorList>
            <person name="Jiang F."/>
        </authorList>
    </citation>
    <scope>NUCLEOTIDE SEQUENCE [LARGE SCALE GENOMIC DNA]</scope>
    <source>
        <strain evidence="3">DUOXIRENSHENG_FW03</strain>
        <tissue evidence="3">Leaves</tissue>
    </source>
</reference>
<dbReference type="AlphaFoldDB" id="A0AAN9NYK2"/>
<keyword evidence="4" id="KW-1185">Reference proteome</keyword>
<keyword evidence="1" id="KW-0808">Transferase</keyword>
<name>A0AAN9NYK2_PSOTE</name>
<proteinExistence type="predicted"/>
<keyword evidence="2" id="KW-0012">Acyltransferase</keyword>
<evidence type="ECO:0000313" key="3">
    <source>
        <dbReference type="EMBL" id="KAK7381162.1"/>
    </source>
</evidence>
<dbReference type="InterPro" id="IPR023213">
    <property type="entry name" value="CAT-like_dom_sf"/>
</dbReference>
<dbReference type="Pfam" id="PF02458">
    <property type="entry name" value="Transferase"/>
    <property type="match status" value="1"/>
</dbReference>
<gene>
    <name evidence="3" type="ORF">VNO78_33688</name>
</gene>
<dbReference type="GO" id="GO:0016747">
    <property type="term" value="F:acyltransferase activity, transferring groups other than amino-acyl groups"/>
    <property type="evidence" value="ECO:0007669"/>
    <property type="project" value="UniProtKB-ARBA"/>
</dbReference>
<dbReference type="Proteomes" id="UP001386955">
    <property type="component" value="Unassembled WGS sequence"/>
</dbReference>
<organism evidence="3 4">
    <name type="scientific">Psophocarpus tetragonolobus</name>
    <name type="common">Winged bean</name>
    <name type="synonym">Dolichos tetragonolobus</name>
    <dbReference type="NCBI Taxonomy" id="3891"/>
    <lineage>
        <taxon>Eukaryota</taxon>
        <taxon>Viridiplantae</taxon>
        <taxon>Streptophyta</taxon>
        <taxon>Embryophyta</taxon>
        <taxon>Tracheophyta</taxon>
        <taxon>Spermatophyta</taxon>
        <taxon>Magnoliopsida</taxon>
        <taxon>eudicotyledons</taxon>
        <taxon>Gunneridae</taxon>
        <taxon>Pentapetalae</taxon>
        <taxon>rosids</taxon>
        <taxon>fabids</taxon>
        <taxon>Fabales</taxon>
        <taxon>Fabaceae</taxon>
        <taxon>Papilionoideae</taxon>
        <taxon>50 kb inversion clade</taxon>
        <taxon>NPAAA clade</taxon>
        <taxon>indigoferoid/millettioid clade</taxon>
        <taxon>Phaseoleae</taxon>
        <taxon>Psophocarpus</taxon>
    </lineage>
</organism>
<evidence type="ECO:0000256" key="2">
    <source>
        <dbReference type="ARBA" id="ARBA00023315"/>
    </source>
</evidence>
<evidence type="ECO:0000313" key="4">
    <source>
        <dbReference type="Proteomes" id="UP001386955"/>
    </source>
</evidence>
<comment type="caution">
    <text evidence="3">The sequence shown here is derived from an EMBL/GenBank/DDBJ whole genome shotgun (WGS) entry which is preliminary data.</text>
</comment>
<dbReference type="Gene3D" id="3.30.559.10">
    <property type="entry name" value="Chloramphenicol acetyltransferase-like domain"/>
    <property type="match status" value="2"/>
</dbReference>
<accession>A0AAN9NYK2</accession>
<evidence type="ECO:0000256" key="1">
    <source>
        <dbReference type="ARBA" id="ARBA00022679"/>
    </source>
</evidence>
<dbReference type="PANTHER" id="PTHR31625">
    <property type="match status" value="1"/>
</dbReference>